<dbReference type="PRINTS" id="PR00053">
    <property type="entry name" value="FORKHEAD"/>
</dbReference>
<dbReference type="SMART" id="SM00339">
    <property type="entry name" value="FH"/>
    <property type="match status" value="1"/>
</dbReference>
<accession>Q9GV73</accession>
<evidence type="ECO:0000256" key="1">
    <source>
        <dbReference type="ARBA" id="ARBA00004123"/>
    </source>
</evidence>
<feature type="compositionally biased region" description="Polar residues" evidence="5">
    <location>
        <begin position="250"/>
        <end position="274"/>
    </location>
</feature>
<keyword evidence="2 4" id="KW-0238">DNA-binding</keyword>
<organism evidence="7">
    <name type="scientific">Halocynthia roretzi</name>
    <name type="common">Sea squirt</name>
    <name type="synonym">Cynthia roretzi</name>
    <dbReference type="NCBI Taxonomy" id="7729"/>
    <lineage>
        <taxon>Eukaryota</taxon>
        <taxon>Metazoa</taxon>
        <taxon>Chordata</taxon>
        <taxon>Tunicata</taxon>
        <taxon>Ascidiacea</taxon>
        <taxon>Stolidobranchia</taxon>
        <taxon>Pyuridae</taxon>
        <taxon>Halocynthia</taxon>
    </lineage>
</organism>
<comment type="subcellular location">
    <subcellularLocation>
        <location evidence="1 4">Nucleus</location>
    </subcellularLocation>
</comment>
<feature type="DNA-binding region" description="Fork-head" evidence="4">
    <location>
        <begin position="126"/>
        <end position="220"/>
    </location>
</feature>
<evidence type="ECO:0000259" key="6">
    <source>
        <dbReference type="PROSITE" id="PS50039"/>
    </source>
</evidence>
<dbReference type="Pfam" id="PF08430">
    <property type="entry name" value="Forkhead_N"/>
    <property type="match status" value="1"/>
</dbReference>
<dbReference type="GO" id="GO:0019904">
    <property type="term" value="F:protein domain specific binding"/>
    <property type="evidence" value="ECO:0007669"/>
    <property type="project" value="InterPro"/>
</dbReference>
<dbReference type="InterPro" id="IPR001766">
    <property type="entry name" value="Fork_head_dom"/>
</dbReference>
<reference evidence="7" key="1">
    <citation type="journal article" date="1997" name="Mech. Dev.">
        <title>Autonomy of ascidian fork head/HNF-3 gene expression.</title>
        <authorList>
            <person name="Shimauchi Y."/>
            <person name="Yasuo H."/>
            <person name="Satoh N."/>
        </authorList>
    </citation>
    <scope>NUCLEOTIDE SEQUENCE</scope>
    <source>
        <tissue evidence="7">Gastrula</tissue>
    </source>
</reference>
<dbReference type="InterPro" id="IPR050211">
    <property type="entry name" value="FOX_domain-containing"/>
</dbReference>
<dbReference type="GO" id="GO:0005634">
    <property type="term" value="C:nucleus"/>
    <property type="evidence" value="ECO:0007669"/>
    <property type="project" value="UniProtKB-SubCell"/>
</dbReference>
<protein>
    <submittedName>
        <fullName evidence="7">HNF-3</fullName>
    </submittedName>
</protein>
<dbReference type="InterPro" id="IPR013638">
    <property type="entry name" value="Fork-head_N"/>
</dbReference>
<dbReference type="InterPro" id="IPR018533">
    <property type="entry name" value="Forkhead_box_C"/>
</dbReference>
<dbReference type="GO" id="GO:0000978">
    <property type="term" value="F:RNA polymerase II cis-regulatory region sequence-specific DNA binding"/>
    <property type="evidence" value="ECO:0007669"/>
    <property type="project" value="TreeGrafter"/>
</dbReference>
<evidence type="ECO:0000256" key="3">
    <source>
        <dbReference type="ARBA" id="ARBA00023242"/>
    </source>
</evidence>
<dbReference type="PANTHER" id="PTHR11829">
    <property type="entry name" value="FORKHEAD BOX PROTEIN"/>
    <property type="match status" value="1"/>
</dbReference>
<dbReference type="PROSITE" id="PS50039">
    <property type="entry name" value="FORK_HEAD_3"/>
    <property type="match status" value="1"/>
</dbReference>
<dbReference type="InterPro" id="IPR030456">
    <property type="entry name" value="TF_fork_head_CS_2"/>
</dbReference>
<dbReference type="AlphaFoldDB" id="Q9GV73"/>
<feature type="compositionally biased region" description="Basic residues" evidence="5">
    <location>
        <begin position="350"/>
        <end position="366"/>
    </location>
</feature>
<dbReference type="InterPro" id="IPR018122">
    <property type="entry name" value="TF_fork_head_CS_1"/>
</dbReference>
<dbReference type="GO" id="GO:0030154">
    <property type="term" value="P:cell differentiation"/>
    <property type="evidence" value="ECO:0007669"/>
    <property type="project" value="TreeGrafter"/>
</dbReference>
<dbReference type="GO" id="GO:0000981">
    <property type="term" value="F:DNA-binding transcription factor activity, RNA polymerase II-specific"/>
    <property type="evidence" value="ECO:0007669"/>
    <property type="project" value="TreeGrafter"/>
</dbReference>
<dbReference type="InterPro" id="IPR036388">
    <property type="entry name" value="WH-like_DNA-bd_sf"/>
</dbReference>
<dbReference type="GO" id="GO:0009653">
    <property type="term" value="P:anatomical structure morphogenesis"/>
    <property type="evidence" value="ECO:0007669"/>
    <property type="project" value="TreeGrafter"/>
</dbReference>
<dbReference type="InterPro" id="IPR036390">
    <property type="entry name" value="WH_DNA-bd_sf"/>
</dbReference>
<evidence type="ECO:0000256" key="2">
    <source>
        <dbReference type="ARBA" id="ARBA00023125"/>
    </source>
</evidence>
<dbReference type="SUPFAM" id="SSF46785">
    <property type="entry name" value="Winged helix' DNA-binding domain"/>
    <property type="match status" value="1"/>
</dbReference>
<dbReference type="PROSITE" id="PS00657">
    <property type="entry name" value="FORK_HEAD_1"/>
    <property type="match status" value="1"/>
</dbReference>
<dbReference type="Pfam" id="PF09354">
    <property type="entry name" value="HNF_C"/>
    <property type="match status" value="1"/>
</dbReference>
<feature type="region of interest" description="Disordered" evidence="5">
    <location>
        <begin position="348"/>
        <end position="400"/>
    </location>
</feature>
<evidence type="ECO:0000256" key="5">
    <source>
        <dbReference type="SAM" id="MobiDB-lite"/>
    </source>
</evidence>
<dbReference type="Gene3D" id="1.10.10.10">
    <property type="entry name" value="Winged helix-like DNA-binding domain superfamily/Winged helix DNA-binding domain"/>
    <property type="match status" value="1"/>
</dbReference>
<feature type="compositionally biased region" description="Polar residues" evidence="5">
    <location>
        <begin position="301"/>
        <end position="313"/>
    </location>
</feature>
<evidence type="ECO:0000256" key="4">
    <source>
        <dbReference type="PROSITE-ProRule" id="PRU00089"/>
    </source>
</evidence>
<dbReference type="Pfam" id="PF00250">
    <property type="entry name" value="Forkhead"/>
    <property type="match status" value="1"/>
</dbReference>
<feature type="domain" description="Fork-head" evidence="6">
    <location>
        <begin position="126"/>
        <end position="220"/>
    </location>
</feature>
<proteinExistence type="evidence at transcript level"/>
<dbReference type="EMBL" id="AB007406">
    <property type="protein sequence ID" value="BAB16309.1"/>
    <property type="molecule type" value="mRNA"/>
</dbReference>
<dbReference type="PROSITE" id="PS00658">
    <property type="entry name" value="FORK_HEAD_2"/>
    <property type="match status" value="1"/>
</dbReference>
<dbReference type="FunFam" id="1.10.10.10:FF:000042">
    <property type="entry name" value="hepatocyte nuclear factor 3-beta"/>
    <property type="match status" value="1"/>
</dbReference>
<keyword evidence="3 4" id="KW-0539">Nucleus</keyword>
<feature type="compositionally biased region" description="Basic and acidic residues" evidence="5">
    <location>
        <begin position="369"/>
        <end position="380"/>
    </location>
</feature>
<evidence type="ECO:0000313" key="7">
    <source>
        <dbReference type="EMBL" id="BAB16309.1"/>
    </source>
</evidence>
<name>Q9GV73_HALRO</name>
<sequence>MMLSSPPSKYQSFQQSYGASMSNMVNAMPSSYVNSINPMSITGNQMTGIPNPMNQGFPGGALNGMSSVSSMQSHPSHSQMAVGVGGMSPYPSMNPGVGLAPNLPIMSMGINRRTEKTYRRNYTHAKPPYSYISLITMALQSSKQKMMTLSEIYQWIMDLFPFYRQNQQRWQNSIRHSLSFNDCFVKVARSPDKPGKGSYWALHQDAHNMFENGCYLRRQKRFKCKPKGNVKNANKNGSEPANLPPLENVQHITPPTTPTNQDSASSSPNSQNGYGETEVALGTSETVMPPPAIENREEPTRNSQENSAGEQSPNALLEQQHHIPTYSTTHSHIDVPASGIPREELLPSHHQQHPQHHHTQSMHPVHRQSQVDHRLARHDSNNGPSPPLENGLPTAPVTSDGLVSLGSSTYSKSDTLANTQHQFYLSQLQAAGVQHNPHHPHYPISHAHHPFAHSFSHPFSISRIMNVSDGQQQQNKEMRAYHEAMQYAQHYNVAASHVSNQNTGHVMASLEPVPPSSTPDSCTVPFLVHLYVCWYVQIIKLSFGSQAHLDTPTHPYFQMQLSHGI</sequence>
<dbReference type="PANTHER" id="PTHR11829:SF380">
    <property type="entry name" value="PROTEIN FORK HEAD"/>
    <property type="match status" value="1"/>
</dbReference>
<feature type="region of interest" description="Disordered" evidence="5">
    <location>
        <begin position="226"/>
        <end position="313"/>
    </location>
</feature>